<dbReference type="AlphaFoldDB" id="A0AAD9PS77"/>
<proteinExistence type="predicted"/>
<reference evidence="1" key="2">
    <citation type="journal article" date="2023" name="Science">
        <title>Genomic signatures of disease resistance in endangered staghorn corals.</title>
        <authorList>
            <person name="Vollmer S.V."/>
            <person name="Selwyn J.D."/>
            <person name="Despard B.A."/>
            <person name="Roesel C.L."/>
        </authorList>
    </citation>
    <scope>NUCLEOTIDE SEQUENCE</scope>
    <source>
        <strain evidence="1">K2</strain>
    </source>
</reference>
<organism evidence="1 2">
    <name type="scientific">Acropora cervicornis</name>
    <name type="common">Staghorn coral</name>
    <dbReference type="NCBI Taxonomy" id="6130"/>
    <lineage>
        <taxon>Eukaryota</taxon>
        <taxon>Metazoa</taxon>
        <taxon>Cnidaria</taxon>
        <taxon>Anthozoa</taxon>
        <taxon>Hexacorallia</taxon>
        <taxon>Scleractinia</taxon>
        <taxon>Astrocoeniina</taxon>
        <taxon>Acroporidae</taxon>
        <taxon>Acropora</taxon>
    </lineage>
</organism>
<sequence length="72" mass="8173">MMDCKLAVIPANNFSHCIFFHVPRLLSINTLSSEQTKISPVHLKCSLLQVLQEVVLHFSQECCIGCNAAWWQ</sequence>
<accession>A0AAD9PS77</accession>
<name>A0AAD9PS77_ACRCE</name>
<dbReference type="Proteomes" id="UP001249851">
    <property type="component" value="Unassembled WGS sequence"/>
</dbReference>
<comment type="caution">
    <text evidence="1">The sequence shown here is derived from an EMBL/GenBank/DDBJ whole genome shotgun (WGS) entry which is preliminary data.</text>
</comment>
<reference evidence="1" key="1">
    <citation type="journal article" date="2023" name="G3 (Bethesda)">
        <title>Whole genome assembly and annotation of the endangered Caribbean coral Acropora cervicornis.</title>
        <authorList>
            <person name="Selwyn J.D."/>
            <person name="Vollmer S.V."/>
        </authorList>
    </citation>
    <scope>NUCLEOTIDE SEQUENCE</scope>
    <source>
        <strain evidence="1">K2</strain>
    </source>
</reference>
<keyword evidence="2" id="KW-1185">Reference proteome</keyword>
<evidence type="ECO:0000313" key="1">
    <source>
        <dbReference type="EMBL" id="KAK2547735.1"/>
    </source>
</evidence>
<protein>
    <submittedName>
        <fullName evidence="1">Uncharacterized protein</fullName>
    </submittedName>
</protein>
<evidence type="ECO:0000313" key="2">
    <source>
        <dbReference type="Proteomes" id="UP001249851"/>
    </source>
</evidence>
<gene>
    <name evidence="1" type="ORF">P5673_032202</name>
</gene>
<dbReference type="EMBL" id="JARQWQ010000169">
    <property type="protein sequence ID" value="KAK2547735.1"/>
    <property type="molecule type" value="Genomic_DNA"/>
</dbReference>